<reference evidence="3 4" key="1">
    <citation type="submission" date="2017-03" db="EMBL/GenBank/DDBJ databases">
        <title>Genomes of endolithic fungi from Antarctica.</title>
        <authorList>
            <person name="Coleine C."/>
            <person name="Masonjones S."/>
            <person name="Stajich J.E."/>
        </authorList>
    </citation>
    <scope>NUCLEOTIDE SEQUENCE [LARGE SCALE GENOMIC DNA]</scope>
    <source>
        <strain evidence="3 4">CCFEE 5187</strain>
    </source>
</reference>
<dbReference type="PANTHER" id="PTHR35179:SF2">
    <property type="entry name" value="START DOMAIN-CONTAINING PROTEIN"/>
    <property type="match status" value="1"/>
</dbReference>
<keyword evidence="4" id="KW-1185">Reference proteome</keyword>
<dbReference type="Pfam" id="PF00722">
    <property type="entry name" value="Glyco_hydro_16"/>
    <property type="match status" value="1"/>
</dbReference>
<sequence length="566" mass="61146">MSDRGRQFNRGGRWSGSRLSEGSFAAASKGCSSRNSPSRPSQWQQREALQEAPPPQPHGPLLELVSNSDLATAAEYKDCSIKIEHCEHVASYNWLSGADPTILVPGKPPAWTPLETPQQLTPDSGNYFKDPNAARFPTYPTSPAVQAIFTEQPHFPTQAVDIFACGRTMGNPLAFVRSDDFPFRLYVEVIGNTVFFVRKERSPGELIEGVLGYGHTFPEAYTTWEPEVAGSASHQRMVTYTFGGLHCLIRFEVDGYHKDLLTTRDPSQSTSSSSRPSFDDLKRALLVVQASGNLAPRYTAAYCGTGCQSAFGKCFGTSPAATLSGGVYNVALGTGETASYTNANTFNFAGASALPAGLVASNYQIGDASTKPYSRTFLPEDVIVSGGYMQLKIPGGQTTAPLKCAQVVTAASNIKYASVRTTAIFSSVSGSCHGIFFYANDNQELDIEYLTNSSSTSNPGDGSKPMQYTNQPTDTTTNGAHDTAPSPSDATTVAHEYRMDWVAGKTLFYLDGVLQKVFTVSVPSVPGPWMWNNWANGSPYWSTGPPLSDNIMKISNIVMYYNTSSV</sequence>
<evidence type="ECO:0000313" key="4">
    <source>
        <dbReference type="Proteomes" id="UP000308768"/>
    </source>
</evidence>
<dbReference type="PROSITE" id="PS51762">
    <property type="entry name" value="GH16_2"/>
    <property type="match status" value="1"/>
</dbReference>
<evidence type="ECO:0000313" key="3">
    <source>
        <dbReference type="EMBL" id="TKA67383.1"/>
    </source>
</evidence>
<feature type="domain" description="GH16" evidence="2">
    <location>
        <begin position="321"/>
        <end position="565"/>
    </location>
</feature>
<gene>
    <name evidence="3" type="ORF">B0A49_09782</name>
</gene>
<dbReference type="Gene3D" id="2.60.120.200">
    <property type="match status" value="1"/>
</dbReference>
<dbReference type="GO" id="GO:0004553">
    <property type="term" value="F:hydrolase activity, hydrolyzing O-glycosyl compounds"/>
    <property type="evidence" value="ECO:0007669"/>
    <property type="project" value="InterPro"/>
</dbReference>
<dbReference type="SUPFAM" id="SSF49899">
    <property type="entry name" value="Concanavalin A-like lectins/glucanases"/>
    <property type="match status" value="1"/>
</dbReference>
<dbReference type="OrthoDB" id="4388755at2759"/>
<evidence type="ECO:0000256" key="1">
    <source>
        <dbReference type="SAM" id="MobiDB-lite"/>
    </source>
</evidence>
<feature type="compositionally biased region" description="Polar residues" evidence="1">
    <location>
        <begin position="30"/>
        <end position="47"/>
    </location>
</feature>
<dbReference type="GO" id="GO:0005975">
    <property type="term" value="P:carbohydrate metabolic process"/>
    <property type="evidence" value="ECO:0007669"/>
    <property type="project" value="InterPro"/>
</dbReference>
<comment type="caution">
    <text evidence="3">The sequence shown here is derived from an EMBL/GenBank/DDBJ whole genome shotgun (WGS) entry which is preliminary data.</text>
</comment>
<feature type="region of interest" description="Disordered" evidence="1">
    <location>
        <begin position="451"/>
        <end position="489"/>
    </location>
</feature>
<dbReference type="InterPro" id="IPR013320">
    <property type="entry name" value="ConA-like_dom_sf"/>
</dbReference>
<proteinExistence type="predicted"/>
<evidence type="ECO:0000259" key="2">
    <source>
        <dbReference type="PROSITE" id="PS51762"/>
    </source>
</evidence>
<accession>A0A4U0WXT5</accession>
<protein>
    <recommendedName>
        <fullName evidence="2">GH16 domain-containing protein</fullName>
    </recommendedName>
</protein>
<dbReference type="InterPro" id="IPR000757">
    <property type="entry name" value="Beta-glucanase-like"/>
</dbReference>
<feature type="region of interest" description="Disordered" evidence="1">
    <location>
        <begin position="1"/>
        <end position="63"/>
    </location>
</feature>
<dbReference type="CDD" id="cd00413">
    <property type="entry name" value="Glyco_hydrolase_16"/>
    <property type="match status" value="1"/>
</dbReference>
<dbReference type="Proteomes" id="UP000308768">
    <property type="component" value="Unassembled WGS sequence"/>
</dbReference>
<dbReference type="EMBL" id="NAJN01000915">
    <property type="protein sequence ID" value="TKA67383.1"/>
    <property type="molecule type" value="Genomic_DNA"/>
</dbReference>
<dbReference type="AlphaFoldDB" id="A0A4U0WXT5"/>
<dbReference type="PANTHER" id="PTHR35179">
    <property type="entry name" value="PROTEIN CBG02620"/>
    <property type="match status" value="1"/>
</dbReference>
<organism evidence="3 4">
    <name type="scientific">Cryomyces minteri</name>
    <dbReference type="NCBI Taxonomy" id="331657"/>
    <lineage>
        <taxon>Eukaryota</taxon>
        <taxon>Fungi</taxon>
        <taxon>Dikarya</taxon>
        <taxon>Ascomycota</taxon>
        <taxon>Pezizomycotina</taxon>
        <taxon>Dothideomycetes</taxon>
        <taxon>Dothideomycetes incertae sedis</taxon>
        <taxon>Cryomyces</taxon>
    </lineage>
</organism>
<dbReference type="STRING" id="331657.A0A4U0WXT5"/>
<name>A0A4U0WXT5_9PEZI</name>